<dbReference type="InterPro" id="IPR055170">
    <property type="entry name" value="GFO_IDH_MocA-like_dom"/>
</dbReference>
<gene>
    <name evidence="4" type="ORF">CUN48_14605</name>
</gene>
<dbReference type="GO" id="GO:0016491">
    <property type="term" value="F:oxidoreductase activity"/>
    <property type="evidence" value="ECO:0007669"/>
    <property type="project" value="UniProtKB-KW"/>
</dbReference>
<sequence length="219" mass="23915">MSQRGVLPHLSVEDAKARVQLVAVVDAVAERAAQSAEKWGVPAWYTDIDAMLAQSDVDLVLVITPIQQHFEHAMRAIQAGKHVYIQKAMTTTLAEADALLAARDRMNVKLAAAPGFDLFPSTAKMRNVVESGALGRVAIGYTYTLGFGHEYEPIRRGEGALSAIDPTWYYRAGAGPLPDVTVYALQLATSVLGSVRRVTALGNKIMPQRTWRNRTIDIE</sequence>
<dbReference type="AlphaFoldDB" id="A0A2M8Q903"/>
<dbReference type="SUPFAM" id="SSF51735">
    <property type="entry name" value="NAD(P)-binding Rossmann-fold domains"/>
    <property type="match status" value="1"/>
</dbReference>
<dbReference type="Gene3D" id="3.40.50.720">
    <property type="entry name" value="NAD(P)-binding Rossmann-like Domain"/>
    <property type="match status" value="1"/>
</dbReference>
<dbReference type="EMBL" id="PGTN01000324">
    <property type="protein sequence ID" value="PJF46279.1"/>
    <property type="molecule type" value="Genomic_DNA"/>
</dbReference>
<dbReference type="InterPro" id="IPR000683">
    <property type="entry name" value="Gfo/Idh/MocA-like_OxRdtase_N"/>
</dbReference>
<dbReference type="InterPro" id="IPR050463">
    <property type="entry name" value="Gfo/Idh/MocA_oxidrdct_glycsds"/>
</dbReference>
<keyword evidence="1" id="KW-0560">Oxidoreductase</keyword>
<evidence type="ECO:0000259" key="2">
    <source>
        <dbReference type="Pfam" id="PF01408"/>
    </source>
</evidence>
<feature type="non-terminal residue" evidence="4">
    <location>
        <position position="219"/>
    </location>
</feature>
<feature type="domain" description="GFO/IDH/MocA-like oxidoreductase" evidence="3">
    <location>
        <begin position="123"/>
        <end position="208"/>
    </location>
</feature>
<dbReference type="Pfam" id="PF01408">
    <property type="entry name" value="GFO_IDH_MocA"/>
    <property type="match status" value="1"/>
</dbReference>
<dbReference type="InterPro" id="IPR036291">
    <property type="entry name" value="NAD(P)-bd_dom_sf"/>
</dbReference>
<dbReference type="GO" id="GO:0000166">
    <property type="term" value="F:nucleotide binding"/>
    <property type="evidence" value="ECO:0007669"/>
    <property type="project" value="InterPro"/>
</dbReference>
<name>A0A2M8Q903_9CHLR</name>
<dbReference type="PANTHER" id="PTHR43818">
    <property type="entry name" value="BCDNA.GH03377"/>
    <property type="match status" value="1"/>
</dbReference>
<dbReference type="Gene3D" id="3.30.360.10">
    <property type="entry name" value="Dihydrodipicolinate Reductase, domain 2"/>
    <property type="match status" value="1"/>
</dbReference>
<accession>A0A2M8Q903</accession>
<reference evidence="4 5" key="1">
    <citation type="submission" date="2017-11" db="EMBL/GenBank/DDBJ databases">
        <title>Evolution of Phototrophy in the Chloroflexi Phylum Driven by Horizontal Gene Transfer.</title>
        <authorList>
            <person name="Ward L.M."/>
            <person name="Hemp J."/>
            <person name="Shih P.M."/>
            <person name="Mcglynn S.E."/>
            <person name="Fischer W."/>
        </authorList>
    </citation>
    <scope>NUCLEOTIDE SEQUENCE [LARGE SCALE GENOMIC DNA]</scope>
    <source>
        <strain evidence="4">JP3_7</strain>
    </source>
</reference>
<organism evidence="4 5">
    <name type="scientific">Candidatus Thermofonsia Clade 3 bacterium</name>
    <dbReference type="NCBI Taxonomy" id="2364212"/>
    <lineage>
        <taxon>Bacteria</taxon>
        <taxon>Bacillati</taxon>
        <taxon>Chloroflexota</taxon>
        <taxon>Candidatus Thermofontia</taxon>
        <taxon>Candidatus Thermofonsia Clade 3</taxon>
    </lineage>
</organism>
<proteinExistence type="predicted"/>
<dbReference type="Proteomes" id="UP000230790">
    <property type="component" value="Unassembled WGS sequence"/>
</dbReference>
<evidence type="ECO:0000256" key="1">
    <source>
        <dbReference type="ARBA" id="ARBA00023002"/>
    </source>
</evidence>
<dbReference type="Pfam" id="PF22725">
    <property type="entry name" value="GFO_IDH_MocA_C3"/>
    <property type="match status" value="1"/>
</dbReference>
<evidence type="ECO:0000313" key="5">
    <source>
        <dbReference type="Proteomes" id="UP000230790"/>
    </source>
</evidence>
<evidence type="ECO:0000259" key="3">
    <source>
        <dbReference type="Pfam" id="PF22725"/>
    </source>
</evidence>
<comment type="caution">
    <text evidence="4">The sequence shown here is derived from an EMBL/GenBank/DDBJ whole genome shotgun (WGS) entry which is preliminary data.</text>
</comment>
<feature type="domain" description="Gfo/Idh/MocA-like oxidoreductase N-terminal" evidence="2">
    <location>
        <begin position="11"/>
        <end position="110"/>
    </location>
</feature>
<evidence type="ECO:0000313" key="4">
    <source>
        <dbReference type="EMBL" id="PJF46279.1"/>
    </source>
</evidence>
<dbReference type="PANTHER" id="PTHR43818:SF11">
    <property type="entry name" value="BCDNA.GH03377"/>
    <property type="match status" value="1"/>
</dbReference>
<dbReference type="SUPFAM" id="SSF55347">
    <property type="entry name" value="Glyceraldehyde-3-phosphate dehydrogenase-like, C-terminal domain"/>
    <property type="match status" value="1"/>
</dbReference>
<protein>
    <submittedName>
        <fullName evidence="4">Gfo/Idh/MocA family oxidoreductase</fullName>
    </submittedName>
</protein>